<dbReference type="PROSITE" id="PS50013">
    <property type="entry name" value="CHROMO_2"/>
    <property type="match status" value="1"/>
</dbReference>
<dbReference type="InterPro" id="IPR000953">
    <property type="entry name" value="Chromo/chromo_shadow_dom"/>
</dbReference>
<feature type="domain" description="Chromo" evidence="1">
    <location>
        <begin position="30"/>
        <end position="89"/>
    </location>
</feature>
<dbReference type="SUPFAM" id="SSF54160">
    <property type="entry name" value="Chromo domain-like"/>
    <property type="match status" value="1"/>
</dbReference>
<organism evidence="2 3">
    <name type="scientific">Phytophthora fragariae</name>
    <dbReference type="NCBI Taxonomy" id="53985"/>
    <lineage>
        <taxon>Eukaryota</taxon>
        <taxon>Sar</taxon>
        <taxon>Stramenopiles</taxon>
        <taxon>Oomycota</taxon>
        <taxon>Peronosporomycetes</taxon>
        <taxon>Peronosporales</taxon>
        <taxon>Peronosporaceae</taxon>
        <taxon>Phytophthora</taxon>
    </lineage>
</organism>
<dbReference type="Gene3D" id="2.40.50.40">
    <property type="match status" value="1"/>
</dbReference>
<dbReference type="Proteomes" id="UP000486351">
    <property type="component" value="Unassembled WGS sequence"/>
</dbReference>
<proteinExistence type="predicted"/>
<evidence type="ECO:0000259" key="1">
    <source>
        <dbReference type="PROSITE" id="PS50013"/>
    </source>
</evidence>
<protein>
    <recommendedName>
        <fullName evidence="1">Chromo domain-containing protein</fullName>
    </recommendedName>
</protein>
<dbReference type="InterPro" id="IPR023780">
    <property type="entry name" value="Chromo_domain"/>
</dbReference>
<evidence type="ECO:0000313" key="3">
    <source>
        <dbReference type="Proteomes" id="UP000486351"/>
    </source>
</evidence>
<dbReference type="Pfam" id="PF00385">
    <property type="entry name" value="Chromo"/>
    <property type="match status" value="1"/>
</dbReference>
<reference evidence="2 3" key="1">
    <citation type="submission" date="2018-09" db="EMBL/GenBank/DDBJ databases">
        <title>Genomic investigation of the strawberry pathogen Phytophthora fragariae indicates pathogenicity is determined by transcriptional variation in three key races.</title>
        <authorList>
            <person name="Adams T.M."/>
            <person name="Armitage A.D."/>
            <person name="Sobczyk M.K."/>
            <person name="Bates H.J."/>
            <person name="Dunwell J.M."/>
            <person name="Nellist C.F."/>
            <person name="Harrison R.J."/>
        </authorList>
    </citation>
    <scope>NUCLEOTIDE SEQUENCE [LARGE SCALE GENOMIC DNA]</scope>
    <source>
        <strain evidence="2 3">NOV-77</strain>
    </source>
</reference>
<name>A0A6G0RKV3_9STRA</name>
<accession>A0A6G0RKV3</accession>
<gene>
    <name evidence="2" type="ORF">PF008_g13289</name>
</gene>
<evidence type="ECO:0000313" key="2">
    <source>
        <dbReference type="EMBL" id="KAE9335858.1"/>
    </source>
</evidence>
<dbReference type="InterPro" id="IPR016197">
    <property type="entry name" value="Chromo-like_dom_sf"/>
</dbReference>
<dbReference type="EMBL" id="QXFY01000776">
    <property type="protein sequence ID" value="KAE9335858.1"/>
    <property type="molecule type" value="Genomic_DNA"/>
</dbReference>
<sequence>MSLKLFRKDGSLSRDNAVPTVRLKDGIEGHLIEEILDHRFTADGLDEDKCKWVGVSDDITWEPATNLQSVPGLIKQFLRKTNGMNPRGSSRLRGQQHGANFVGSAIQRGTPELLINSFASAESQSELSSGEVVSPDW</sequence>
<dbReference type="SMART" id="SM00298">
    <property type="entry name" value="CHROMO"/>
    <property type="match status" value="1"/>
</dbReference>
<dbReference type="AlphaFoldDB" id="A0A6G0RKV3"/>
<comment type="caution">
    <text evidence="2">The sequence shown here is derived from an EMBL/GenBank/DDBJ whole genome shotgun (WGS) entry which is preliminary data.</text>
</comment>
<dbReference type="CDD" id="cd00024">
    <property type="entry name" value="CD_CSD"/>
    <property type="match status" value="1"/>
</dbReference>